<dbReference type="GO" id="GO:0016788">
    <property type="term" value="F:hydrolase activity, acting on ester bonds"/>
    <property type="evidence" value="ECO:0007669"/>
    <property type="project" value="InterPro"/>
</dbReference>
<dbReference type="InterPro" id="IPR001087">
    <property type="entry name" value="GDSL"/>
</dbReference>
<dbReference type="EMBL" id="VJMH01005571">
    <property type="protein sequence ID" value="KAF0694427.1"/>
    <property type="molecule type" value="Genomic_DNA"/>
</dbReference>
<proteinExistence type="predicted"/>
<evidence type="ECO:0000313" key="1">
    <source>
        <dbReference type="EMBL" id="KAF0694427.1"/>
    </source>
</evidence>
<evidence type="ECO:0000313" key="3">
    <source>
        <dbReference type="Proteomes" id="UP000332933"/>
    </source>
</evidence>
<reference evidence="2 3" key="1">
    <citation type="submission" date="2019-03" db="EMBL/GenBank/DDBJ databases">
        <authorList>
            <person name="Gaulin E."/>
            <person name="Dumas B."/>
        </authorList>
    </citation>
    <scope>NUCLEOTIDE SEQUENCE [LARGE SCALE GENOMIC DNA]</scope>
    <source>
        <strain evidence="2">CBS 568.67</strain>
    </source>
</reference>
<evidence type="ECO:0000313" key="2">
    <source>
        <dbReference type="EMBL" id="VFT91542.1"/>
    </source>
</evidence>
<organism evidence="2 3">
    <name type="scientific">Aphanomyces stellatus</name>
    <dbReference type="NCBI Taxonomy" id="120398"/>
    <lineage>
        <taxon>Eukaryota</taxon>
        <taxon>Sar</taxon>
        <taxon>Stramenopiles</taxon>
        <taxon>Oomycota</taxon>
        <taxon>Saprolegniomycetes</taxon>
        <taxon>Saprolegniales</taxon>
        <taxon>Verrucalvaceae</taxon>
        <taxon>Aphanomyces</taxon>
    </lineage>
</organism>
<reference evidence="1" key="2">
    <citation type="submission" date="2019-06" db="EMBL/GenBank/DDBJ databases">
        <title>Genomics analysis of Aphanomyces spp. identifies a new class of oomycete effector associated with host adaptation.</title>
        <authorList>
            <person name="Gaulin E."/>
        </authorList>
    </citation>
    <scope>NUCLEOTIDE SEQUENCE</scope>
    <source>
        <strain evidence="1">CBS 578.67</strain>
    </source>
</reference>
<dbReference type="EMBL" id="CAADRA010005592">
    <property type="protein sequence ID" value="VFT91542.1"/>
    <property type="molecule type" value="Genomic_DNA"/>
</dbReference>
<accession>A0A485L2D1</accession>
<dbReference type="SUPFAM" id="SSF52266">
    <property type="entry name" value="SGNH hydrolase"/>
    <property type="match status" value="1"/>
</dbReference>
<dbReference type="Proteomes" id="UP000332933">
    <property type="component" value="Unassembled WGS sequence"/>
</dbReference>
<keyword evidence="3" id="KW-1185">Reference proteome</keyword>
<sequence length="268" mass="30480">MQQTLGLYIYVTVRTFFAWLWLRYCRWVAQPIRLVPRSNEFVHKIVIIGDGFAAGFGDWVTMDSAGGLAQYIAKEIVNEPKIRHKWKVINRGILNSDSADWHPTSQTKYFQDVFSTRQLRDAEVVLVIVGSIDIRRYPRIPAAETLKNIQSICDALTKKGKRVCVGSLCHIDIEAQNEAHRLENKAILDLCTDTSADELPIKMAPDLSTPIVRRADSKAFDGFHFNSKAYQQIARDTMTVLTPTLTAVEWTTWKKKLDGVTYDAALFE</sequence>
<dbReference type="Pfam" id="PF00657">
    <property type="entry name" value="Lipase_GDSL"/>
    <property type="match status" value="1"/>
</dbReference>
<dbReference type="OrthoDB" id="57748at2759"/>
<name>A0A485L2D1_9STRA</name>
<dbReference type="AlphaFoldDB" id="A0A485L2D1"/>
<protein>
    <submittedName>
        <fullName evidence="2">Aste57867_14724 protein</fullName>
    </submittedName>
</protein>
<gene>
    <name evidence="2" type="primary">Aste57867_14724</name>
    <name evidence="1" type="ORF">As57867_014669</name>
    <name evidence="2" type="ORF">ASTE57867_14724</name>
</gene>
<dbReference type="Gene3D" id="3.40.50.1110">
    <property type="entry name" value="SGNH hydrolase"/>
    <property type="match status" value="1"/>
</dbReference>
<dbReference type="CDD" id="cd00229">
    <property type="entry name" value="SGNH_hydrolase"/>
    <property type="match status" value="1"/>
</dbReference>
<dbReference type="InterPro" id="IPR036514">
    <property type="entry name" value="SGNH_hydro_sf"/>
</dbReference>